<comment type="caution">
    <text evidence="7">The sequence shown here is derived from an EMBL/GenBank/DDBJ whole genome shotgun (WGS) entry which is preliminary data.</text>
</comment>
<dbReference type="InterPro" id="IPR054712">
    <property type="entry name" value="Cas3-like_dom"/>
</dbReference>
<evidence type="ECO:0000313" key="7">
    <source>
        <dbReference type="EMBL" id="MPN13426.1"/>
    </source>
</evidence>
<dbReference type="EMBL" id="VSSQ01059923">
    <property type="protein sequence ID" value="MPN13426.1"/>
    <property type="molecule type" value="Genomic_DNA"/>
</dbReference>
<proteinExistence type="predicted"/>
<dbReference type="GO" id="GO:0016787">
    <property type="term" value="F:hydrolase activity"/>
    <property type="evidence" value="ECO:0007669"/>
    <property type="project" value="UniProtKB-KW"/>
</dbReference>
<evidence type="ECO:0000259" key="6">
    <source>
        <dbReference type="Pfam" id="PF22590"/>
    </source>
</evidence>
<evidence type="ECO:0000256" key="2">
    <source>
        <dbReference type="ARBA" id="ARBA00022801"/>
    </source>
</evidence>
<evidence type="ECO:0000256" key="5">
    <source>
        <dbReference type="ARBA" id="ARBA00023118"/>
    </source>
</evidence>
<name>A0A645FIG1_9ZZZZ</name>
<keyword evidence="1" id="KW-0547">Nucleotide-binding</keyword>
<keyword evidence="5" id="KW-0051">Antiviral defense</keyword>
<protein>
    <recommendedName>
        <fullName evidence="6">CRISPR-associated nuclease/helicase Cas3 domain-containing protein</fullName>
    </recommendedName>
</protein>
<evidence type="ECO:0000256" key="3">
    <source>
        <dbReference type="ARBA" id="ARBA00022806"/>
    </source>
</evidence>
<keyword evidence="3" id="KW-0347">Helicase</keyword>
<keyword evidence="2" id="KW-0378">Hydrolase</keyword>
<sequence>MFPAHRKQIIEAIRTCLKNKEKILVASTQLIEAGVDFDFPSVYREIAPLESIIQSAGRCNREGSMSEMGSVFIFTLEDSGAPNKQYRALAEFANSIYKGKEELLYEYDFFNEYYRKALNLFVDTDKKRIEEDRKSFNFKNVAEKYQLIENKTTPIFIFCDKSRDLYESIRFKPFLSRSDYRAMQQYSVQVYDHFMKENIGKLGQEPQGYWKWNGAYNEDYGLSNNPQLDTFIL</sequence>
<evidence type="ECO:0000256" key="1">
    <source>
        <dbReference type="ARBA" id="ARBA00022741"/>
    </source>
</evidence>
<dbReference type="GO" id="GO:0051607">
    <property type="term" value="P:defense response to virus"/>
    <property type="evidence" value="ECO:0007669"/>
    <property type="project" value="UniProtKB-KW"/>
</dbReference>
<evidence type="ECO:0000256" key="4">
    <source>
        <dbReference type="ARBA" id="ARBA00022840"/>
    </source>
</evidence>
<gene>
    <name evidence="7" type="ORF">SDC9_160747</name>
</gene>
<accession>A0A645FIG1</accession>
<feature type="domain" description="CRISPR-associated nuclease/helicase Cas3" evidence="6">
    <location>
        <begin position="4"/>
        <end position="62"/>
    </location>
</feature>
<dbReference type="GO" id="GO:0004386">
    <property type="term" value="F:helicase activity"/>
    <property type="evidence" value="ECO:0007669"/>
    <property type="project" value="UniProtKB-KW"/>
</dbReference>
<dbReference type="GO" id="GO:0005524">
    <property type="term" value="F:ATP binding"/>
    <property type="evidence" value="ECO:0007669"/>
    <property type="project" value="UniProtKB-KW"/>
</dbReference>
<dbReference type="Pfam" id="PF22590">
    <property type="entry name" value="Cas3-like_C_2"/>
    <property type="match status" value="1"/>
</dbReference>
<dbReference type="SUPFAM" id="SSF52540">
    <property type="entry name" value="P-loop containing nucleoside triphosphate hydrolases"/>
    <property type="match status" value="1"/>
</dbReference>
<organism evidence="7">
    <name type="scientific">bioreactor metagenome</name>
    <dbReference type="NCBI Taxonomy" id="1076179"/>
    <lineage>
        <taxon>unclassified sequences</taxon>
        <taxon>metagenomes</taxon>
        <taxon>ecological metagenomes</taxon>
    </lineage>
</organism>
<reference evidence="7" key="1">
    <citation type="submission" date="2019-08" db="EMBL/GenBank/DDBJ databases">
        <authorList>
            <person name="Kucharzyk K."/>
            <person name="Murdoch R.W."/>
            <person name="Higgins S."/>
            <person name="Loffler F."/>
        </authorList>
    </citation>
    <scope>NUCLEOTIDE SEQUENCE</scope>
</reference>
<dbReference type="InterPro" id="IPR027417">
    <property type="entry name" value="P-loop_NTPase"/>
</dbReference>
<keyword evidence="4" id="KW-0067">ATP-binding</keyword>
<dbReference type="AlphaFoldDB" id="A0A645FIG1"/>
<dbReference type="Gene3D" id="3.40.50.300">
    <property type="entry name" value="P-loop containing nucleotide triphosphate hydrolases"/>
    <property type="match status" value="1"/>
</dbReference>